<keyword evidence="6 7" id="KW-0472">Membrane</keyword>
<keyword evidence="5 7" id="KW-1133">Transmembrane helix</keyword>
<name>A0A4Y3UN20_9MICO</name>
<evidence type="ECO:0000256" key="1">
    <source>
        <dbReference type="ARBA" id="ARBA00004651"/>
    </source>
</evidence>
<reference evidence="9 10" key="1">
    <citation type="submission" date="2019-06" db="EMBL/GenBank/DDBJ databases">
        <title>Sequencing the genomes of 1000 actinobacteria strains.</title>
        <authorList>
            <person name="Klenk H.-P."/>
        </authorList>
    </citation>
    <scope>NUCLEOTIDE SEQUENCE [LARGE SCALE GENOMIC DNA]</scope>
    <source>
        <strain evidence="9 10">DSM 20427</strain>
    </source>
</reference>
<feature type="transmembrane region" description="Helical" evidence="7">
    <location>
        <begin position="144"/>
        <end position="167"/>
    </location>
</feature>
<dbReference type="GO" id="GO:0005886">
    <property type="term" value="C:plasma membrane"/>
    <property type="evidence" value="ECO:0007669"/>
    <property type="project" value="UniProtKB-SubCell"/>
</dbReference>
<keyword evidence="10" id="KW-1185">Reference proteome</keyword>
<dbReference type="PANTHER" id="PTHR30353">
    <property type="entry name" value="INNER MEMBRANE PROTEIN DEDA-RELATED"/>
    <property type="match status" value="1"/>
</dbReference>
<comment type="subcellular location">
    <subcellularLocation>
        <location evidence="1 7">Cell membrane</location>
        <topology evidence="1 7">Multi-pass membrane protein</topology>
    </subcellularLocation>
</comment>
<comment type="caution">
    <text evidence="9">The sequence shown here is derived from an EMBL/GenBank/DDBJ whole genome shotgun (WGS) entry which is preliminary data.</text>
</comment>
<keyword evidence="4 7" id="KW-0812">Transmembrane</keyword>
<organism evidence="9 10">
    <name type="scientific">Microbacterium lacticum</name>
    <dbReference type="NCBI Taxonomy" id="33885"/>
    <lineage>
        <taxon>Bacteria</taxon>
        <taxon>Bacillati</taxon>
        <taxon>Actinomycetota</taxon>
        <taxon>Actinomycetes</taxon>
        <taxon>Micrococcales</taxon>
        <taxon>Microbacteriaceae</taxon>
        <taxon>Microbacterium</taxon>
    </lineage>
</organism>
<evidence type="ECO:0000256" key="4">
    <source>
        <dbReference type="ARBA" id="ARBA00022692"/>
    </source>
</evidence>
<dbReference type="RefSeq" id="WP_141379527.1">
    <property type="nucleotide sequence ID" value="NZ_BJNA01000006.1"/>
</dbReference>
<dbReference type="InterPro" id="IPR032816">
    <property type="entry name" value="VTT_dom"/>
</dbReference>
<dbReference type="InterPro" id="IPR032818">
    <property type="entry name" value="DedA-like"/>
</dbReference>
<feature type="domain" description="VTT" evidence="8">
    <location>
        <begin position="48"/>
        <end position="164"/>
    </location>
</feature>
<dbReference type="PANTHER" id="PTHR30353:SF15">
    <property type="entry name" value="INNER MEMBRANE PROTEIN YABI"/>
    <property type="match status" value="1"/>
</dbReference>
<comment type="similarity">
    <text evidence="2 7">Belongs to the DedA family.</text>
</comment>
<evidence type="ECO:0000256" key="7">
    <source>
        <dbReference type="RuleBase" id="RU367016"/>
    </source>
</evidence>
<sequence length="224" mass="24349">MNDVLTWLLDAVQSVDPVLRTILAGVAIMLETSVLVGLIVPGDTVVLVAATAVGSVAEGVILALVVIVGALIGESIGFWLGRWLGPRIRFSRLGQRLREDNWTRAELYLRRRGGPAIFLSRFLPVLHSLVPLTVGMSGFSYRRFMAWTTPACTVWAIAYVGVGAAAAGTYRELSDRLHYAGYLFVGILVAFLLAAYVVKRLISRGEARHMRSRDGDEPPSPVGD</sequence>
<proteinExistence type="inferred from homology"/>
<feature type="transmembrane region" description="Helical" evidence="7">
    <location>
        <begin position="21"/>
        <end position="40"/>
    </location>
</feature>
<keyword evidence="3 7" id="KW-1003">Cell membrane</keyword>
<evidence type="ECO:0000259" key="8">
    <source>
        <dbReference type="Pfam" id="PF09335"/>
    </source>
</evidence>
<evidence type="ECO:0000313" key="10">
    <source>
        <dbReference type="Proteomes" id="UP000319804"/>
    </source>
</evidence>
<accession>A0A4Y3UN20</accession>
<evidence type="ECO:0000256" key="2">
    <source>
        <dbReference type="ARBA" id="ARBA00010792"/>
    </source>
</evidence>
<evidence type="ECO:0000256" key="6">
    <source>
        <dbReference type="ARBA" id="ARBA00023136"/>
    </source>
</evidence>
<evidence type="ECO:0000256" key="3">
    <source>
        <dbReference type="ARBA" id="ARBA00022475"/>
    </source>
</evidence>
<evidence type="ECO:0000256" key="5">
    <source>
        <dbReference type="ARBA" id="ARBA00022989"/>
    </source>
</evidence>
<feature type="transmembrane region" description="Helical" evidence="7">
    <location>
        <begin position="60"/>
        <end position="80"/>
    </location>
</feature>
<protein>
    <submittedName>
        <fullName evidence="9">Membrane protein DedA with SNARE-associated domain</fullName>
    </submittedName>
</protein>
<feature type="transmembrane region" description="Helical" evidence="7">
    <location>
        <begin position="179"/>
        <end position="198"/>
    </location>
</feature>
<dbReference type="OrthoDB" id="9813426at2"/>
<gene>
    <name evidence="9" type="ORF">FHX68_0449</name>
</gene>
<dbReference type="AlphaFoldDB" id="A0A4Y3UN20"/>
<dbReference type="Proteomes" id="UP000319804">
    <property type="component" value="Unassembled WGS sequence"/>
</dbReference>
<evidence type="ECO:0000313" key="9">
    <source>
        <dbReference type="EMBL" id="TQN00365.1"/>
    </source>
</evidence>
<dbReference type="Pfam" id="PF09335">
    <property type="entry name" value="VTT_dom"/>
    <property type="match status" value="1"/>
</dbReference>
<dbReference type="EMBL" id="VFPS01000001">
    <property type="protein sequence ID" value="TQN00365.1"/>
    <property type="molecule type" value="Genomic_DNA"/>
</dbReference>